<dbReference type="GO" id="GO:0016887">
    <property type="term" value="F:ATP hydrolysis activity"/>
    <property type="evidence" value="ECO:0007669"/>
    <property type="project" value="InterPro"/>
</dbReference>
<dbReference type="PROSITE" id="PS50893">
    <property type="entry name" value="ABC_TRANSPORTER_2"/>
    <property type="match status" value="1"/>
</dbReference>
<evidence type="ECO:0000259" key="5">
    <source>
        <dbReference type="PROSITE" id="PS50893"/>
    </source>
</evidence>
<keyword evidence="2" id="KW-0813">Transport</keyword>
<gene>
    <name evidence="6" type="ORF">PATL70BA_2436</name>
</gene>
<evidence type="ECO:0000256" key="4">
    <source>
        <dbReference type="ARBA" id="ARBA00022840"/>
    </source>
</evidence>
<keyword evidence="7" id="KW-1185">Reference proteome</keyword>
<dbReference type="KEGG" id="cbar:PATL70BA_2436"/>
<dbReference type="SUPFAM" id="SSF52540">
    <property type="entry name" value="P-loop containing nucleoside triphosphate hydrolases"/>
    <property type="match status" value="1"/>
</dbReference>
<dbReference type="GO" id="GO:0005524">
    <property type="term" value="F:ATP binding"/>
    <property type="evidence" value="ECO:0007669"/>
    <property type="project" value="UniProtKB-KW"/>
</dbReference>
<dbReference type="InterPro" id="IPR003593">
    <property type="entry name" value="AAA+_ATPase"/>
</dbReference>
<dbReference type="Gene3D" id="3.40.50.300">
    <property type="entry name" value="P-loop containing nucleotide triphosphate hydrolases"/>
    <property type="match status" value="1"/>
</dbReference>
<evidence type="ECO:0000256" key="1">
    <source>
        <dbReference type="ARBA" id="ARBA00005417"/>
    </source>
</evidence>
<name>A0A3P7PYV5_9FIRM</name>
<evidence type="ECO:0000256" key="2">
    <source>
        <dbReference type="ARBA" id="ARBA00022448"/>
    </source>
</evidence>
<dbReference type="RefSeq" id="WP_125137476.1">
    <property type="nucleotide sequence ID" value="NZ_LR130778.1"/>
</dbReference>
<accession>A0A3P7PYV5</accession>
<keyword evidence="3" id="KW-0547">Nucleotide-binding</keyword>
<evidence type="ECO:0000256" key="3">
    <source>
        <dbReference type="ARBA" id="ARBA00022741"/>
    </source>
</evidence>
<dbReference type="CDD" id="cd03230">
    <property type="entry name" value="ABC_DR_subfamily_A"/>
    <property type="match status" value="1"/>
</dbReference>
<dbReference type="OrthoDB" id="9804819at2"/>
<dbReference type="InterPro" id="IPR017871">
    <property type="entry name" value="ABC_transporter-like_CS"/>
</dbReference>
<dbReference type="PROSITE" id="PS00211">
    <property type="entry name" value="ABC_TRANSPORTER_1"/>
    <property type="match status" value="1"/>
</dbReference>
<proteinExistence type="inferred from homology"/>
<dbReference type="InterPro" id="IPR003439">
    <property type="entry name" value="ABC_transporter-like_ATP-bd"/>
</dbReference>
<protein>
    <submittedName>
        <fullName evidence="6">ABC transporter ATP-binding protein</fullName>
    </submittedName>
</protein>
<evidence type="ECO:0000313" key="6">
    <source>
        <dbReference type="EMBL" id="VDN48331.1"/>
    </source>
</evidence>
<organism evidence="6 7">
    <name type="scientific">Petrocella atlantisensis</name>
    <dbReference type="NCBI Taxonomy" id="2173034"/>
    <lineage>
        <taxon>Bacteria</taxon>
        <taxon>Bacillati</taxon>
        <taxon>Bacillota</taxon>
        <taxon>Clostridia</taxon>
        <taxon>Lachnospirales</taxon>
        <taxon>Vallitaleaceae</taxon>
        <taxon>Petrocella</taxon>
    </lineage>
</organism>
<evidence type="ECO:0000313" key="7">
    <source>
        <dbReference type="Proteomes" id="UP000279029"/>
    </source>
</evidence>
<feature type="domain" description="ABC transporter" evidence="5">
    <location>
        <begin position="5"/>
        <end position="230"/>
    </location>
</feature>
<dbReference type="InterPro" id="IPR027417">
    <property type="entry name" value="P-loop_NTPase"/>
</dbReference>
<dbReference type="SMART" id="SM00382">
    <property type="entry name" value="AAA"/>
    <property type="match status" value="1"/>
</dbReference>
<dbReference type="AlphaFoldDB" id="A0A3P7PYV5"/>
<dbReference type="Proteomes" id="UP000279029">
    <property type="component" value="Chromosome"/>
</dbReference>
<dbReference type="EMBL" id="LR130778">
    <property type="protein sequence ID" value="VDN48331.1"/>
    <property type="molecule type" value="Genomic_DNA"/>
</dbReference>
<dbReference type="Pfam" id="PF00005">
    <property type="entry name" value="ABC_tran"/>
    <property type="match status" value="1"/>
</dbReference>
<dbReference type="InterPro" id="IPR050763">
    <property type="entry name" value="ABC_transporter_ATP-binding"/>
</dbReference>
<comment type="similarity">
    <text evidence="1">Belongs to the ABC transporter superfamily.</text>
</comment>
<dbReference type="PANTHER" id="PTHR42711">
    <property type="entry name" value="ABC TRANSPORTER ATP-BINDING PROTEIN"/>
    <property type="match status" value="1"/>
</dbReference>
<reference evidence="6 7" key="1">
    <citation type="submission" date="2018-09" db="EMBL/GenBank/DDBJ databases">
        <authorList>
            <person name="Postec A."/>
        </authorList>
    </citation>
    <scope>NUCLEOTIDE SEQUENCE [LARGE SCALE GENOMIC DNA]</scope>
    <source>
        <strain evidence="6">70B-A</strain>
    </source>
</reference>
<sequence>MENVIEVKQLSKSYGDLVAVKNLSLSVEPGSVFGLLGANGAGKSTTVECILGTKKPDYGSVSILDLSPIHDRKTLFENVGVQFQEAHYQEYIQVGELCEVTASLYKNPADYKNLLEQFGIADKLKASVKELSGGQKQRLFIVLALIPNPEVVVLDELTTGLDARARRDVWQILRKLKNSGLTILLTSHFMDEVEVLCDTICILKKGETVFYGTVSEAIHNSPYEKLEDAYLWYSDEEDMTHEDL</sequence>
<keyword evidence="4 6" id="KW-0067">ATP-binding</keyword>
<dbReference type="PANTHER" id="PTHR42711:SF5">
    <property type="entry name" value="ABC TRANSPORTER ATP-BINDING PROTEIN NATA"/>
    <property type="match status" value="1"/>
</dbReference>